<dbReference type="SUPFAM" id="SSF54001">
    <property type="entry name" value="Cysteine proteinases"/>
    <property type="match status" value="1"/>
</dbReference>
<dbReference type="EMBL" id="CP009530">
    <property type="protein sequence ID" value="AKB56971.1"/>
    <property type="molecule type" value="Genomic_DNA"/>
</dbReference>
<evidence type="ECO:0000313" key="3">
    <source>
        <dbReference type="Proteomes" id="UP000033079"/>
    </source>
</evidence>
<accession>A0A0E3LPR3</accession>
<protein>
    <recommendedName>
        <fullName evidence="1">Transglutaminase-like domain-containing protein</fullName>
    </recommendedName>
</protein>
<dbReference type="PANTHER" id="PTHR33490:SF3">
    <property type="entry name" value="CONSERVED INTEGRAL MEMBRANE PROTEIN"/>
    <property type="match status" value="1"/>
</dbReference>
<name>A0A0E3LPR3_METBA</name>
<feature type="domain" description="Transglutaminase-like" evidence="1">
    <location>
        <begin position="72"/>
        <end position="137"/>
    </location>
</feature>
<proteinExistence type="predicted"/>
<gene>
    <name evidence="2" type="ORF">MSBR2_0455</name>
</gene>
<sequence>MYTESDNLQDYLKKSEIIDFDNKLIVDKCLELQKGTRDEISLIKRVYEFVRDEIHHTGDIGEMTVTCKASEVLEAGHGICCAKAHLFAAMLRYFEVPAGFCYQKLSSSRDVNIKFLHGLNAVYLKDLDKWIRLDARGNKPGRNAQFSIYEEKISKKVNKDLGEEDSPVIFAEPNPTVIEILKTSKDMKELWDQWDLSLKELFKI</sequence>
<dbReference type="PANTHER" id="PTHR33490">
    <property type="entry name" value="BLR5614 PROTEIN-RELATED"/>
    <property type="match status" value="1"/>
</dbReference>
<organism evidence="2 3">
    <name type="scientific">Methanosarcina barkeri 227</name>
    <dbReference type="NCBI Taxonomy" id="1434106"/>
    <lineage>
        <taxon>Archaea</taxon>
        <taxon>Methanobacteriati</taxon>
        <taxon>Methanobacteriota</taxon>
        <taxon>Stenosarchaea group</taxon>
        <taxon>Methanomicrobia</taxon>
        <taxon>Methanosarcinales</taxon>
        <taxon>Methanosarcinaceae</taxon>
        <taxon>Methanosarcina</taxon>
    </lineage>
</organism>
<reference evidence="2 3" key="1">
    <citation type="submission" date="2014-07" db="EMBL/GenBank/DDBJ databases">
        <title>Methanogenic archaea and the global carbon cycle.</title>
        <authorList>
            <person name="Henriksen J.R."/>
            <person name="Luke J."/>
            <person name="Reinhart S."/>
            <person name="Benedict M.N."/>
            <person name="Youngblut N.D."/>
            <person name="Metcalf M.E."/>
            <person name="Whitaker R.J."/>
            <person name="Metcalf W.W."/>
        </authorList>
    </citation>
    <scope>NUCLEOTIDE SEQUENCE [LARGE SCALE GENOMIC DNA]</scope>
    <source>
        <strain evidence="2 3">227</strain>
    </source>
</reference>
<evidence type="ECO:0000259" key="1">
    <source>
        <dbReference type="SMART" id="SM00460"/>
    </source>
</evidence>
<dbReference type="HOGENOM" id="CLU_107900_0_0_2"/>
<dbReference type="SMART" id="SM00460">
    <property type="entry name" value="TGc"/>
    <property type="match status" value="1"/>
</dbReference>
<dbReference type="Proteomes" id="UP000033079">
    <property type="component" value="Chromosome"/>
</dbReference>
<dbReference type="InterPro" id="IPR002931">
    <property type="entry name" value="Transglutaminase-like"/>
</dbReference>
<dbReference type="AlphaFoldDB" id="A0A0E3LPR3"/>
<evidence type="ECO:0000313" key="2">
    <source>
        <dbReference type="EMBL" id="AKB56971.1"/>
    </source>
</evidence>
<dbReference type="PATRIC" id="fig|1434106.5.peg.552"/>
<dbReference type="Gene3D" id="3.10.620.30">
    <property type="match status" value="1"/>
</dbReference>
<dbReference type="InterPro" id="IPR038765">
    <property type="entry name" value="Papain-like_cys_pep_sf"/>
</dbReference>
<dbReference type="GeneID" id="24845223"/>
<dbReference type="Pfam" id="PF01841">
    <property type="entry name" value="Transglut_core"/>
    <property type="match status" value="1"/>
</dbReference>
<dbReference type="RefSeq" id="WP_048117136.1">
    <property type="nucleotide sequence ID" value="NZ_CP009530.1"/>
</dbReference>
<dbReference type="KEGG" id="mbar:MSBR2_0455"/>